<dbReference type="AlphaFoldDB" id="A0A1F7SLA0"/>
<accession>A0A1F7SLA0</accession>
<evidence type="ECO:0000256" key="3">
    <source>
        <dbReference type="ARBA" id="ARBA00022741"/>
    </source>
</evidence>
<comment type="catalytic activity">
    <reaction evidence="7">
        <text>shikimate + ATP = 3-phosphoshikimate + ADP + H(+)</text>
        <dbReference type="Rhea" id="RHEA:13121"/>
        <dbReference type="ChEBI" id="CHEBI:15378"/>
        <dbReference type="ChEBI" id="CHEBI:30616"/>
        <dbReference type="ChEBI" id="CHEBI:36208"/>
        <dbReference type="ChEBI" id="CHEBI:145989"/>
        <dbReference type="ChEBI" id="CHEBI:456216"/>
        <dbReference type="EC" id="2.7.1.71"/>
    </reaction>
</comment>
<comment type="cofactor">
    <cofactor evidence="7">
        <name>Mg(2+)</name>
        <dbReference type="ChEBI" id="CHEBI:18420"/>
    </cofactor>
    <text evidence="7">Binds 1 Mg(2+) ion per subunit.</text>
</comment>
<dbReference type="Pfam" id="PF01202">
    <property type="entry name" value="SKI"/>
    <property type="match status" value="1"/>
</dbReference>
<keyword evidence="7" id="KW-0460">Magnesium</keyword>
<dbReference type="HAMAP" id="MF_00109">
    <property type="entry name" value="Shikimate_kinase"/>
    <property type="match status" value="1"/>
</dbReference>
<keyword evidence="2 7" id="KW-0808">Transferase</keyword>
<dbReference type="GO" id="GO:0004765">
    <property type="term" value="F:shikimate kinase activity"/>
    <property type="evidence" value="ECO:0007669"/>
    <property type="project" value="UniProtKB-UniRule"/>
</dbReference>
<feature type="binding site" evidence="7">
    <location>
        <position position="19"/>
    </location>
    <ligand>
        <name>Mg(2+)</name>
        <dbReference type="ChEBI" id="CHEBI:18420"/>
    </ligand>
</feature>
<dbReference type="InterPro" id="IPR031322">
    <property type="entry name" value="Shikimate/glucono_kinase"/>
</dbReference>
<organism evidence="8 9">
    <name type="scientific">Candidatus Schekmanbacteria bacterium RIFCSPLOWO2_12_FULL_38_15</name>
    <dbReference type="NCBI Taxonomy" id="1817883"/>
    <lineage>
        <taxon>Bacteria</taxon>
        <taxon>Candidatus Schekmaniibacteriota</taxon>
    </lineage>
</organism>
<dbReference type="GO" id="GO:0008652">
    <property type="term" value="P:amino acid biosynthetic process"/>
    <property type="evidence" value="ECO:0007669"/>
    <property type="project" value="UniProtKB-KW"/>
</dbReference>
<dbReference type="GO" id="GO:0009073">
    <property type="term" value="P:aromatic amino acid family biosynthetic process"/>
    <property type="evidence" value="ECO:0007669"/>
    <property type="project" value="UniProtKB-KW"/>
</dbReference>
<dbReference type="InterPro" id="IPR027417">
    <property type="entry name" value="P-loop_NTPase"/>
</dbReference>
<evidence type="ECO:0000256" key="4">
    <source>
        <dbReference type="ARBA" id="ARBA00022777"/>
    </source>
</evidence>
<dbReference type="UniPathway" id="UPA00053">
    <property type="reaction ID" value="UER00088"/>
</dbReference>
<evidence type="ECO:0000313" key="8">
    <source>
        <dbReference type="EMBL" id="OGL54543.1"/>
    </source>
</evidence>
<dbReference type="GO" id="GO:0005524">
    <property type="term" value="F:ATP binding"/>
    <property type="evidence" value="ECO:0007669"/>
    <property type="project" value="UniProtKB-UniRule"/>
</dbReference>
<dbReference type="PANTHER" id="PTHR21087">
    <property type="entry name" value="SHIKIMATE KINASE"/>
    <property type="match status" value="1"/>
</dbReference>
<feature type="binding site" evidence="7">
    <location>
        <position position="61"/>
    </location>
    <ligand>
        <name>substrate</name>
    </ligand>
</feature>
<evidence type="ECO:0000256" key="7">
    <source>
        <dbReference type="HAMAP-Rule" id="MF_00109"/>
    </source>
</evidence>
<name>A0A1F7SLA0_9BACT</name>
<comment type="similarity">
    <text evidence="7">Belongs to the shikimate kinase family.</text>
</comment>
<dbReference type="EC" id="2.7.1.71" evidence="7"/>
<comment type="function">
    <text evidence="7">Catalyzes the specific phosphorylation of the 3-hydroxyl group of shikimic acid using ATP as a cosubstrate.</text>
</comment>
<keyword evidence="5 7" id="KW-0067">ATP-binding</keyword>
<protein>
    <recommendedName>
        <fullName evidence="7">Shikimate kinase</fullName>
        <shortName evidence="7">SK</shortName>
        <ecNumber evidence="7">2.7.1.71</ecNumber>
    </recommendedName>
</protein>
<comment type="pathway">
    <text evidence="7">Metabolic intermediate biosynthesis; chorismate biosynthesis; chorismate from D-erythrose 4-phosphate and phosphoenolpyruvate: step 5/7.</text>
</comment>
<feature type="binding site" evidence="7">
    <location>
        <position position="140"/>
    </location>
    <ligand>
        <name>substrate</name>
    </ligand>
</feature>
<dbReference type="GO" id="GO:0009423">
    <property type="term" value="P:chorismate biosynthetic process"/>
    <property type="evidence" value="ECO:0007669"/>
    <property type="project" value="UniProtKB-UniRule"/>
</dbReference>
<dbReference type="SUPFAM" id="SSF52540">
    <property type="entry name" value="P-loop containing nucleoside triphosphate hydrolases"/>
    <property type="match status" value="1"/>
</dbReference>
<keyword evidence="4 7" id="KW-0418">Kinase</keyword>
<keyword evidence="3 7" id="KW-0547">Nucleotide-binding</keyword>
<keyword evidence="7" id="KW-0479">Metal-binding</keyword>
<evidence type="ECO:0000256" key="2">
    <source>
        <dbReference type="ARBA" id="ARBA00022679"/>
    </source>
</evidence>
<dbReference type="STRING" id="1817883.A3G31_10325"/>
<evidence type="ECO:0000256" key="1">
    <source>
        <dbReference type="ARBA" id="ARBA00022605"/>
    </source>
</evidence>
<dbReference type="PRINTS" id="PR01100">
    <property type="entry name" value="SHIKIMTKNASE"/>
</dbReference>
<sequence length="181" mass="20753">MSNKKNNIVLVGFMGTGKSVVGRRLAKILKREFIDTDKIIEERAGKSISEIFSDEGEIHFRNLEADVIKDISDKKNCVIVTGGGAVIRDENINNLKKEGIIICLKALPEVIYKRVRYDIKRPLLQTENPLKKIKELLEYREKYYEKADCFIDTSKMTVEKIVEEVLRVGEVNVKYQSSKSK</sequence>
<dbReference type="GO" id="GO:0005829">
    <property type="term" value="C:cytosol"/>
    <property type="evidence" value="ECO:0007669"/>
    <property type="project" value="TreeGrafter"/>
</dbReference>
<feature type="binding site" evidence="7">
    <location>
        <position position="37"/>
    </location>
    <ligand>
        <name>substrate</name>
    </ligand>
</feature>
<keyword evidence="1 7" id="KW-0028">Amino-acid biosynthesis</keyword>
<dbReference type="EMBL" id="MGDI01000011">
    <property type="protein sequence ID" value="OGL54543.1"/>
    <property type="molecule type" value="Genomic_DNA"/>
</dbReference>
<dbReference type="Proteomes" id="UP000178082">
    <property type="component" value="Unassembled WGS sequence"/>
</dbReference>
<feature type="binding site" evidence="7">
    <location>
        <position position="83"/>
    </location>
    <ligand>
        <name>substrate</name>
    </ligand>
</feature>
<evidence type="ECO:0000313" key="9">
    <source>
        <dbReference type="Proteomes" id="UP000178082"/>
    </source>
</evidence>
<dbReference type="InterPro" id="IPR000623">
    <property type="entry name" value="Shikimate_kinase/TSH1"/>
</dbReference>
<evidence type="ECO:0000256" key="6">
    <source>
        <dbReference type="ARBA" id="ARBA00023141"/>
    </source>
</evidence>
<dbReference type="Gene3D" id="3.40.50.300">
    <property type="entry name" value="P-loop containing nucleotide triphosphate hydrolases"/>
    <property type="match status" value="1"/>
</dbReference>
<dbReference type="PANTHER" id="PTHR21087:SF16">
    <property type="entry name" value="SHIKIMATE KINASE 1, CHLOROPLASTIC"/>
    <property type="match status" value="1"/>
</dbReference>
<evidence type="ECO:0000256" key="5">
    <source>
        <dbReference type="ARBA" id="ARBA00022840"/>
    </source>
</evidence>
<gene>
    <name evidence="7" type="primary">aroK</name>
    <name evidence="8" type="ORF">A3G31_10325</name>
</gene>
<reference evidence="8 9" key="1">
    <citation type="journal article" date="2016" name="Nat. Commun.">
        <title>Thousands of microbial genomes shed light on interconnected biogeochemical processes in an aquifer system.</title>
        <authorList>
            <person name="Anantharaman K."/>
            <person name="Brown C.T."/>
            <person name="Hug L.A."/>
            <person name="Sharon I."/>
            <person name="Castelle C.J."/>
            <person name="Probst A.J."/>
            <person name="Thomas B.C."/>
            <person name="Singh A."/>
            <person name="Wilkins M.J."/>
            <person name="Karaoz U."/>
            <person name="Brodie E.L."/>
            <person name="Williams K.H."/>
            <person name="Hubbard S.S."/>
            <person name="Banfield J.F."/>
        </authorList>
    </citation>
    <scope>NUCLEOTIDE SEQUENCE [LARGE SCALE GENOMIC DNA]</scope>
</reference>
<feature type="binding site" evidence="7">
    <location>
        <position position="121"/>
    </location>
    <ligand>
        <name>ATP</name>
        <dbReference type="ChEBI" id="CHEBI:30616"/>
    </ligand>
</feature>
<comment type="caution">
    <text evidence="8">The sequence shown here is derived from an EMBL/GenBank/DDBJ whole genome shotgun (WGS) entry which is preliminary data.</text>
</comment>
<keyword evidence="7" id="KW-0963">Cytoplasm</keyword>
<keyword evidence="6 7" id="KW-0057">Aromatic amino acid biosynthesis</keyword>
<dbReference type="NCBIfam" id="NF010553">
    <property type="entry name" value="PRK13947.1"/>
    <property type="match status" value="1"/>
</dbReference>
<dbReference type="CDD" id="cd00464">
    <property type="entry name" value="SK"/>
    <property type="match status" value="1"/>
</dbReference>
<feature type="binding site" evidence="7">
    <location>
        <begin position="15"/>
        <end position="20"/>
    </location>
    <ligand>
        <name>ATP</name>
        <dbReference type="ChEBI" id="CHEBI:30616"/>
    </ligand>
</feature>
<proteinExistence type="inferred from homology"/>
<comment type="caution">
    <text evidence="7">Lacks conserved residue(s) required for the propagation of feature annotation.</text>
</comment>
<dbReference type="GO" id="GO:0000287">
    <property type="term" value="F:magnesium ion binding"/>
    <property type="evidence" value="ECO:0007669"/>
    <property type="project" value="UniProtKB-UniRule"/>
</dbReference>
<comment type="subunit">
    <text evidence="7">Monomer.</text>
</comment>
<comment type="subcellular location">
    <subcellularLocation>
        <location evidence="7">Cytoplasm</location>
    </subcellularLocation>
</comment>